<dbReference type="SUPFAM" id="SSF49854">
    <property type="entry name" value="Spermadhesin, CUB domain"/>
    <property type="match status" value="1"/>
</dbReference>
<sequence length="3970" mass="421903">MERTLITVVISMVLVAHQTLAQECATNLCQNGEKCFTRNSAEGYVCECNLPFRDNYNCATGPDNQEVFTCYGPTCTSGLFQSLNYPQAYPNRYRALYLLYIPGANGISFTFDEVFGIETDKDELYVGRGLSVDFSALNSIDTADVRFFEGFATPDGFTIDNTDAVWMYFITDKNLEFSGFSIRYQMVDNDVPVISNCPNNQAVTTTSLAGAQVFWNAPTATDASQVATSSTHNPGDVFPITTTQVTYTFTDEFGNFAQCSFSVTVQFSDNTPPVVSGCPSSFSVTTSSTAGGQAFWTAPTATDISQVSTTSTHSPGATFPVGTTTVTYTFTDASGNVNRCIFDVTIQFVDNTVPTITNCPQSFTRTAPFGSTSIPVTWTEPTATDNVGTPTLTIRNPAPGSSFNVGQTTTVLYRWTDANGNFAECTFDVTVIALSDNTLPVVTFCPDDITRFVPFQSTGVTVTWNEPTATDNSGSVTTTQTHISGAFFQTGSSTVVMYTFRDASGNEAMCEFNVRIFQQSDTVPPVIVSCPENQAISVAFGSAGSSVFWNEPVVTDNSGSFSLTQTHTSGDFFNVNTQTDVLYVFTDAAGNENRCSFTVTVTSQGDTSPPVITSCPSDQTQFVPFLTSGTTVSWSEPVVSDNSGNFETIQTRASGSFFTVGDTPVTYTFRDAANLEATCTFTVRVIQLGDSERPVVSVCPANQAITVPFQSAGNIVTWTEPTVTDNSGAFNTQQTHNSGDFFNANTQTDVRYTFTDAAGNEATCTFTVTVIQQGDNERPVVTSCPQDITQFVPFLSTGTTVTWTEPIVSDNSGAFDTIQTRASGSFFPVGEETVTYTFRDAANNENECMFVVRVIQQGDNEVPMVTVCPQNIAMSVPFLSTGTIVSWNEPTVTDNSGAFTTQQTHSSGEFFATNTQTQVQYTFRDAAGNEAFCLFTVTITSQGDTSPPVITSCPSDQTQFVPFLTSGTTVSWTEPVVSDNSGNFETIQTRASGSFFTVGDTPVTYTFRDAANLEATCTFTVRVIQLVDTERPVVSVCPANQAITVPFQSAGNVVTWTEPTVTDNSGAFNTQQTHNSGDFFNANTQTEVRYTFTDAASNEAICTFTITVIEQGDNQRPVVTSCPQDITQFVPFLSTGTTVTWTEPIVSDNSGAFDTIQTRASGSFFPVGEETVIYTFRDAANNENECSFVVRVIQQGDNEVPMVTVCPQNIAMSVPFLSTGTIVSWNEPTVTDNSGAFTTQQTHSSGEFFATNTQTQVQYTFRDVAGNEAFCLFTVTITSQGDTSRPVITSCPSDQTQFVPFLTGGTTVSWTEPVVSDNSGNFETIQTRASGSFFTVGDTPVTYTFRDAANNEATCSFTVRVIQLGDSERPVIVVCPPNEAITVPFQSAGNVVTWTEPTVTDNSGAFTTQQTHNSGDFFNANTQTEVRYTFTDAAGNEAVCMFTITVIEQGDNQRPVVTSCPQDITQFVPFLSTGTTVTWTEPIVSDNSGAFDTIQTRASGSFFPVGEETVTYTFRDAANNEEECTFVVRVIQQGDTDRPVVSVCPENRALEVPFQSTGTAVSWNEPTVTDNSGAFTTTQTHNSGDFFNVNMQTQVQYTFTDAAGNFAVCVFTITVTQLGDSVPPTITSCPSDQTQFVPFLTSGTTVSWSEPVVSDNSGNFETIQTRASGSFFTVGDTPVTYTFRDAANLEATCTFIVRVIQLGDNESPMTVVCPESMSITVPFQSAGNVVTWIEPTVTDNSGAFTTEQTHNSGDFFNANTQTQVQYTFRDAAGNEAFCIFTVTVIEQGDNIPPVVAVCPNDITEFVPFLSTGTTVTWTEPTVTDNSGAFDTIQTRASGSFFVVGEETVTYTFRDAANNENECMFVVRVIQIGDSIPPEVTSCPDSMAVSVPFQSTGTAITWTEPIAVDNSGAFTTTQTHNSGDFFGANTQTEVRYTFRDAAGNENFCVFTVTVTELGDTTRPVVTQCPTDITEFVPFLTSGTVVTWNEPIVSDNSGNVGTTQNRASGSFFATGIETVVMYTFTDAAGNEAICSFIVRVIELGDNVDPVVVSCPPAISINVPFQTPGATATWEEPVVTDNSGAFTPTQTHTSGDFFNANSQTQVTYSFTDAAGNQALCMFTVTVTELADDVPPEVRCPPSINEIVQFGAGGAVITWALPTVTDNSGAFSLVETTNNPNTFLPTGQTTVTYRYRDAAGNENTCSFLVNIVEVDTIPPVLQTCPSNIVDQVQFGFSGKTVTWNEPTAVDNTGQQVIISQRNFQPGDFFPVGETTVMYTLMDPSGNEVRCLFTVTIIAVDTVDPVVVNCPAGITRTILTGTGPIAVQFTEPVATDNTGVVNLVFNSHNSGDLFSAGETGVTFRFEDEAGNFANCIFTVIVNEANPCLSQPCLNGGACIAETLTSYRCLCTECFSGDRCEQSVNACDGNTCQNGAVCGALSGSCTQYDCLCSTCFTGQFCERNVDSCENNQCANGAVCVSSDNCVEYTCQCPPCFAGRFCDIPISACATHNCGNGGVCVPASNPNNIYACSEYTCSCTGCFSGERCEVQRDACNPNPCLNGADCSVLSDNCYSYTCQCNGCFSGYNCEIPISSPCEQNPCQNGGVCSVIQGTCSSYACSCPNTHIGVNCEIPVIVNPNPCNSFPCLNGASCLTMDSTNYICLCAPSYVGQNCQSTRVGVPSLDRCTDNPCQNGATCYNSYNSNSANILVSQYSCKCANGFTGANCAITTEQDVVGPSPILEAILSNLQTGVDNPSLDICSLPDRPPCEQGASCSNAFHSYDNDVDYICNCPIGFIGHNCETVSTNPCNSNPCRNGAQCQPFNTYYVCQCTTGYAGSTCEIPVGDNIDPVIDNCPDSVTRNIALGSSSVVTWTTPTATDNSGTAFLIFSSHNSGFNFPAGTTPVTYVFSDSSMNYATCTFFVTVTNTVVDNTIPVISNCPANRAVTAAPGATSAVVSWTEPTATDNSGLAVNRVSTAPPGSSFNLGSTAVIYTFTDNSGNEARCTFTVTVNPGTIVDNIDPVISNCPANRAVTATPGATSAVVSWTEPTATDNSGLAVNRVTTNPSGSSFNLGTTAVTYTFTDNSGNEARCTFTVTVNSGTVTDNTPPFISNCPMTAAGSLAQGATTVTVTWTVPTATDNSGGTVSRTSTHNSGDLFTVGNTQVRYTFTDPSGNEARCEFVVMVSPFSGTDMQAPVISGCPAPQTVAPDASSNVATVTWIEPTAVDNSGEVPNVAKSHTPPATFPANTVTRVSYIFYDNFGNFDNCDFLITVTSSDPGTDRTQPVISGCPAGASAVGTNNAVVTWVEPTATDNDGQPVNVVRSHSPNTVFNLGSTTVTYTFTDTTGNQAICAFVVTVTGTVDNIQPVISNCPSNRAVTAAVGATSAVVSWTEPTATDNSGLAVNRVTTNQPGSSFNLGTTTVTYTFTDNSGNEARCAFTVTVNQGTVTDNTPPAISNCPTGASATLAQGATTVAVTWTVPTATDNSGGTVSRTSTHNSGDSFAFGNTPVTYTFTDPFGNEARCEFVVKVSSPTATDNVAPVISGCPTSRTVAPDAGQTTATVSWVEPTATDNSGLVPGISRSHTPPATFNVNTVTNVVYTFFDNSGNFDQCRFTITVTASTTGDQTPPVISGCPNGVVAQGPNNAVVSWVEPTATDNDGQPVNVVRSHTPNTVFNAGSTTVTYTFTDTSGNDAMCSFLVTVSGDQTAPVISGCPSNQVTTAATDATSAVVSWTEPTATDNSGLAVNRVTTAQPGSSFNLGSTTVTYTFTDNSGNEARCTFTVTVNAATANPCNSNPCPDTQSCYYRDNEYLCLGDARRRRDVEEIAAVPTVDCKCENGGVCVGDKESGMTCACPEGYQGMLCEQALTIKGVCEPNPCANNGTCVESLTATNQLTYQCVCNPGWEGYHCKRAKSMSDPGHDLAPRPEWTSPMQLIVGGSMAILGTIVIILAATICRLAPRRFTGNQKFRIDEATLVQ</sequence>
<dbReference type="CDD" id="cd00054">
    <property type="entry name" value="EGF_CA"/>
    <property type="match status" value="8"/>
</dbReference>
<feature type="domain" description="EGF-like" evidence="8">
    <location>
        <begin position="3862"/>
        <end position="3903"/>
    </location>
</feature>
<feature type="disulfide bond" evidence="4">
    <location>
        <begin position="2615"/>
        <end position="2624"/>
    </location>
</feature>
<dbReference type="OrthoDB" id="10043087at2759"/>
<evidence type="ECO:0000259" key="9">
    <source>
        <dbReference type="PROSITE" id="PS50825"/>
    </source>
</evidence>
<feature type="domain" description="HYR" evidence="9">
    <location>
        <begin position="689"/>
        <end position="772"/>
    </location>
</feature>
<feature type="transmembrane region" description="Helical" evidence="5">
    <location>
        <begin position="3927"/>
        <end position="3952"/>
    </location>
</feature>
<feature type="disulfide bond" evidence="4">
    <location>
        <begin position="3847"/>
        <end position="3856"/>
    </location>
</feature>
<evidence type="ECO:0000256" key="2">
    <source>
        <dbReference type="ARBA" id="ARBA00022737"/>
    </source>
</evidence>
<feature type="domain" description="CUB" evidence="7">
    <location>
        <begin position="48"/>
        <end position="187"/>
    </location>
</feature>
<feature type="domain" description="EGF-like" evidence="8">
    <location>
        <begin position="2676"/>
        <end position="2721"/>
    </location>
</feature>
<dbReference type="RefSeq" id="XP_038068266.1">
    <property type="nucleotide sequence ID" value="XM_038212338.1"/>
</dbReference>
<feature type="domain" description="HYR" evidence="9">
    <location>
        <begin position="2127"/>
        <end position="2209"/>
    </location>
</feature>
<feature type="domain" description="HYR" evidence="9">
    <location>
        <begin position="1450"/>
        <end position="1532"/>
    </location>
</feature>
<feature type="domain" description="HYR" evidence="9">
    <location>
        <begin position="3617"/>
        <end position="3696"/>
    </location>
</feature>
<feature type="domain" description="HYR" evidence="9">
    <location>
        <begin position="3355"/>
        <end position="3438"/>
    </location>
</feature>
<feature type="domain" description="HYR" evidence="9">
    <location>
        <begin position="605"/>
        <end position="687"/>
    </location>
</feature>
<feature type="domain" description="HYR" evidence="9">
    <location>
        <begin position="1196"/>
        <end position="1279"/>
    </location>
</feature>
<keyword evidence="1 4" id="KW-0245">EGF-like domain</keyword>
<organism evidence="10 11">
    <name type="scientific">Patiria miniata</name>
    <name type="common">Bat star</name>
    <name type="synonym">Asterina miniata</name>
    <dbReference type="NCBI Taxonomy" id="46514"/>
    <lineage>
        <taxon>Eukaryota</taxon>
        <taxon>Metazoa</taxon>
        <taxon>Echinodermata</taxon>
        <taxon>Eleutherozoa</taxon>
        <taxon>Asterozoa</taxon>
        <taxon>Asteroidea</taxon>
        <taxon>Valvatacea</taxon>
        <taxon>Valvatida</taxon>
        <taxon>Asterinidae</taxon>
        <taxon>Patiria</taxon>
    </lineage>
</organism>
<keyword evidence="5" id="KW-0472">Membrane</keyword>
<feature type="domain" description="HYR" evidence="9">
    <location>
        <begin position="3442"/>
        <end position="3525"/>
    </location>
</feature>
<feature type="domain" description="HYR" evidence="9">
    <location>
        <begin position="1703"/>
        <end position="1786"/>
    </location>
</feature>
<feature type="disulfide bond" evidence="4">
    <location>
        <begin position="2405"/>
        <end position="2414"/>
    </location>
</feature>
<evidence type="ECO:0000256" key="3">
    <source>
        <dbReference type="ARBA" id="ARBA00023157"/>
    </source>
</evidence>
<keyword evidence="11" id="KW-1185">Reference proteome</keyword>
<dbReference type="GeneID" id="119737763"/>
<feature type="disulfide bond" evidence="4">
    <location>
        <begin position="2785"/>
        <end position="2794"/>
    </location>
</feature>
<evidence type="ECO:0000313" key="11">
    <source>
        <dbReference type="Proteomes" id="UP000887568"/>
    </source>
</evidence>
<dbReference type="PROSITE" id="PS50825">
    <property type="entry name" value="HYR"/>
    <property type="match status" value="37"/>
</dbReference>
<feature type="disulfide bond" evidence="4">
    <location>
        <begin position="2824"/>
        <end position="2833"/>
    </location>
</feature>
<dbReference type="InterPro" id="IPR000859">
    <property type="entry name" value="CUB_dom"/>
</dbReference>
<dbReference type="Gene3D" id="2.60.40.10">
    <property type="entry name" value="Immunoglobulins"/>
    <property type="match status" value="4"/>
</dbReference>
<dbReference type="PROSITE" id="PS50026">
    <property type="entry name" value="EGF_3"/>
    <property type="match status" value="12"/>
</dbReference>
<feature type="domain" description="HYR" evidence="9">
    <location>
        <begin position="349"/>
        <end position="433"/>
    </location>
</feature>
<feature type="domain" description="HYR" evidence="9">
    <location>
        <begin position="3184"/>
        <end position="3268"/>
    </location>
</feature>
<feature type="domain" description="HYR" evidence="9">
    <location>
        <begin position="3697"/>
        <end position="3780"/>
    </location>
</feature>
<protein>
    <recommendedName>
        <fullName evidence="12">Hyalin</fullName>
    </recommendedName>
</protein>
<feature type="domain" description="HYR" evidence="9">
    <location>
        <begin position="3010"/>
        <end position="3093"/>
    </location>
</feature>
<evidence type="ECO:0000256" key="4">
    <source>
        <dbReference type="PROSITE-ProRule" id="PRU00076"/>
    </source>
</evidence>
<dbReference type="SUPFAM" id="SSF57196">
    <property type="entry name" value="EGF/Laminin"/>
    <property type="match status" value="8"/>
</dbReference>
<feature type="domain" description="HYR" evidence="9">
    <location>
        <begin position="1788"/>
        <end position="1870"/>
    </location>
</feature>
<feature type="domain" description="HYR" evidence="9">
    <location>
        <begin position="1872"/>
        <end position="1955"/>
    </location>
</feature>
<dbReference type="InterPro" id="IPR035914">
    <property type="entry name" value="Sperma_CUB_dom_sf"/>
</dbReference>
<feature type="domain" description="EGF-like" evidence="8">
    <location>
        <begin position="2798"/>
        <end position="2834"/>
    </location>
</feature>
<feature type="domain" description="HYR" evidence="9">
    <location>
        <begin position="435"/>
        <end position="518"/>
    </location>
</feature>
<feature type="domain" description="EGF-like" evidence="8">
    <location>
        <begin position="3823"/>
        <end position="3857"/>
    </location>
</feature>
<dbReference type="Proteomes" id="UP000887568">
    <property type="component" value="Unplaced"/>
</dbReference>
<keyword evidence="5" id="KW-0812">Transmembrane</keyword>
<feature type="chain" id="PRO_5038081798" description="Hyalin" evidence="6">
    <location>
        <begin position="22"/>
        <end position="3970"/>
    </location>
</feature>
<feature type="disulfide bond" evidence="4">
    <location>
        <begin position="2486"/>
        <end position="2495"/>
    </location>
</feature>
<name>A0A914AYD0_PATMI</name>
<feature type="domain" description="EGF-like" evidence="8">
    <location>
        <begin position="2631"/>
        <end position="2668"/>
    </location>
</feature>
<keyword evidence="6" id="KW-0732">Signal</keyword>
<feature type="domain" description="HYR" evidence="9">
    <location>
        <begin position="520"/>
        <end position="603"/>
    </location>
</feature>
<keyword evidence="5" id="KW-1133">Transmembrane helix</keyword>
<feature type="domain" description="HYR" evidence="9">
    <location>
        <begin position="1281"/>
        <end position="1363"/>
    </location>
</feature>
<feature type="domain" description="HYR" evidence="9">
    <location>
        <begin position="1534"/>
        <end position="1617"/>
    </location>
</feature>
<feature type="domain" description="HYR" evidence="9">
    <location>
        <begin position="2042"/>
        <end position="2125"/>
    </location>
</feature>
<evidence type="ECO:0000256" key="1">
    <source>
        <dbReference type="ARBA" id="ARBA00022536"/>
    </source>
</evidence>
<feature type="domain" description="HYR" evidence="9">
    <location>
        <begin position="1365"/>
        <end position="1448"/>
    </location>
</feature>
<evidence type="ECO:0008006" key="12">
    <source>
        <dbReference type="Google" id="ProtNLM"/>
    </source>
</evidence>
<feature type="domain" description="HYR" evidence="9">
    <location>
        <begin position="1112"/>
        <end position="1194"/>
    </location>
</feature>
<dbReference type="InterPro" id="IPR013783">
    <property type="entry name" value="Ig-like_fold"/>
</dbReference>
<feature type="signal peptide" evidence="6">
    <location>
        <begin position="1"/>
        <end position="21"/>
    </location>
</feature>
<feature type="domain" description="EGF-like" evidence="8">
    <location>
        <begin position="2750"/>
        <end position="2795"/>
    </location>
</feature>
<dbReference type="GO" id="GO:0005509">
    <property type="term" value="F:calcium ion binding"/>
    <property type="evidence" value="ECO:0007669"/>
    <property type="project" value="InterPro"/>
</dbReference>
<feature type="domain" description="HYR" evidence="9">
    <location>
        <begin position="943"/>
        <end position="1025"/>
    </location>
</feature>
<feature type="domain" description="HYR" evidence="9">
    <location>
        <begin position="858"/>
        <end position="941"/>
    </location>
</feature>
<feature type="domain" description="HYR" evidence="9">
    <location>
        <begin position="268"/>
        <end position="348"/>
    </location>
</feature>
<feature type="domain" description="EGF-like" evidence="8">
    <location>
        <begin position="20"/>
        <end position="59"/>
    </location>
</feature>
<accession>A0A914AYD0</accession>
<feature type="domain" description="EGF-like" evidence="8">
    <location>
        <begin position="2378"/>
        <end position="2415"/>
    </location>
</feature>
<feature type="domain" description="EGF-like" evidence="8">
    <location>
        <begin position="2544"/>
        <end position="2583"/>
    </location>
</feature>
<dbReference type="Pfam" id="PF02494">
    <property type="entry name" value="HYR"/>
    <property type="match status" value="37"/>
</dbReference>
<feature type="domain" description="HYR" evidence="9">
    <location>
        <begin position="3273"/>
        <end position="3353"/>
    </location>
</feature>
<dbReference type="InterPro" id="IPR003410">
    <property type="entry name" value="HYR_dom"/>
</dbReference>
<dbReference type="SMART" id="SM00181">
    <property type="entry name" value="EGF"/>
    <property type="match status" value="13"/>
</dbReference>
<feature type="domain" description="HYR" evidence="9">
    <location>
        <begin position="3529"/>
        <end position="3613"/>
    </location>
</feature>
<feature type="disulfide bond" evidence="4">
    <location>
        <begin position="2711"/>
        <end position="2720"/>
    </location>
</feature>
<feature type="domain" description="HYR" evidence="9">
    <location>
        <begin position="2838"/>
        <end position="2920"/>
    </location>
</feature>
<dbReference type="Pfam" id="PF00008">
    <property type="entry name" value="EGF"/>
    <property type="match status" value="3"/>
</dbReference>
<evidence type="ECO:0000256" key="5">
    <source>
        <dbReference type="SAM" id="Phobius"/>
    </source>
</evidence>
<feature type="domain" description="HYR" evidence="9">
    <location>
        <begin position="187"/>
        <end position="267"/>
    </location>
</feature>
<feature type="domain" description="HYR" evidence="9">
    <location>
        <begin position="1957"/>
        <end position="2040"/>
    </location>
</feature>
<feature type="domain" description="HYR" evidence="9">
    <location>
        <begin position="1027"/>
        <end position="1110"/>
    </location>
</feature>
<feature type="domain" description="HYR" evidence="9">
    <location>
        <begin position="1619"/>
        <end position="1701"/>
    </location>
</feature>
<evidence type="ECO:0000256" key="6">
    <source>
        <dbReference type="SAM" id="SignalP"/>
    </source>
</evidence>
<keyword evidence="3 4" id="KW-1015">Disulfide bond</keyword>
<dbReference type="OMA" id="DAQDQND"/>
<dbReference type="Gene3D" id="2.10.25.10">
    <property type="entry name" value="Laminin"/>
    <property type="match status" value="10"/>
</dbReference>
<evidence type="ECO:0000313" key="10">
    <source>
        <dbReference type="EnsemblMetazoa" id="XP_038068266.1"/>
    </source>
</evidence>
<proteinExistence type="predicted"/>
<feature type="disulfide bond" evidence="4">
    <location>
        <begin position="3893"/>
        <end position="3902"/>
    </location>
</feature>
<dbReference type="PANTHER" id="PTHR24273:SF32">
    <property type="entry name" value="HYALIN"/>
    <property type="match status" value="1"/>
</dbReference>
<feature type="domain" description="HYR" evidence="9">
    <location>
        <begin position="774"/>
        <end position="856"/>
    </location>
</feature>
<feature type="domain" description="HYR" evidence="9">
    <location>
        <begin position="2210"/>
        <end position="2294"/>
    </location>
</feature>
<dbReference type="PROSITE" id="PS01180">
    <property type="entry name" value="CUB"/>
    <property type="match status" value="1"/>
</dbReference>
<feature type="disulfide bond" evidence="4">
    <location>
        <begin position="2573"/>
        <end position="2582"/>
    </location>
</feature>
<feature type="domain" description="HYR" evidence="9">
    <location>
        <begin position="2923"/>
        <end position="3006"/>
    </location>
</feature>
<comment type="caution">
    <text evidence="4">Lacks conserved residue(s) required for the propagation of feature annotation.</text>
</comment>
<dbReference type="InterPro" id="IPR001881">
    <property type="entry name" value="EGF-like_Ca-bd_dom"/>
</dbReference>
<reference evidence="10" key="1">
    <citation type="submission" date="2022-11" db="UniProtKB">
        <authorList>
            <consortium name="EnsemblMetazoa"/>
        </authorList>
    </citation>
    <scope>IDENTIFICATION</scope>
</reference>
<feature type="domain" description="EGF-like" evidence="8">
    <location>
        <begin position="2458"/>
        <end position="2496"/>
    </location>
</feature>
<feature type="domain" description="HYR" evidence="9">
    <location>
        <begin position="3097"/>
        <end position="3180"/>
    </location>
</feature>
<keyword evidence="2" id="KW-0677">Repeat</keyword>
<dbReference type="SMART" id="SM00042">
    <property type="entry name" value="CUB"/>
    <property type="match status" value="1"/>
</dbReference>
<feature type="disulfide bond" evidence="4">
    <location>
        <begin position="2446"/>
        <end position="2455"/>
    </location>
</feature>
<dbReference type="FunFam" id="2.10.25.10:FF:000095">
    <property type="entry name" value="Notch, isoform B"/>
    <property type="match status" value="1"/>
</dbReference>
<dbReference type="EnsemblMetazoa" id="XM_038212338.1">
    <property type="protein sequence ID" value="XP_038068266.1"/>
    <property type="gene ID" value="LOC119737763"/>
</dbReference>
<dbReference type="Gene3D" id="2.60.120.290">
    <property type="entry name" value="Spermadhesin, CUB domain"/>
    <property type="match status" value="1"/>
</dbReference>
<dbReference type="PROSITE" id="PS01186">
    <property type="entry name" value="EGF_2"/>
    <property type="match status" value="6"/>
</dbReference>
<dbReference type="PROSITE" id="PS00022">
    <property type="entry name" value="EGF_1"/>
    <property type="match status" value="12"/>
</dbReference>
<evidence type="ECO:0000259" key="7">
    <source>
        <dbReference type="PROSITE" id="PS01180"/>
    </source>
</evidence>
<feature type="disulfide bond" evidence="4">
    <location>
        <begin position="2658"/>
        <end position="2667"/>
    </location>
</feature>
<dbReference type="InterPro" id="IPR000742">
    <property type="entry name" value="EGF"/>
</dbReference>
<feature type="domain" description="EGF-like" evidence="8">
    <location>
        <begin position="2586"/>
        <end position="2625"/>
    </location>
</feature>
<dbReference type="PANTHER" id="PTHR24273">
    <property type="entry name" value="FI04643P-RELATED"/>
    <property type="match status" value="1"/>
</dbReference>
<dbReference type="SMART" id="SM00179">
    <property type="entry name" value="EGF_CA"/>
    <property type="match status" value="8"/>
</dbReference>
<feature type="disulfide bond" evidence="4">
    <location>
        <begin position="29"/>
        <end position="46"/>
    </location>
</feature>
<feature type="disulfide bond" evidence="4">
    <location>
        <begin position="2467"/>
        <end position="2484"/>
    </location>
</feature>
<feature type="domain" description="HYR" evidence="9">
    <location>
        <begin position="2295"/>
        <end position="2378"/>
    </location>
</feature>
<evidence type="ECO:0000259" key="8">
    <source>
        <dbReference type="PROSITE" id="PS50026"/>
    </source>
</evidence>
<feature type="domain" description="EGF-like" evidence="8">
    <location>
        <begin position="2417"/>
        <end position="2456"/>
    </location>
</feature>